<dbReference type="Gene3D" id="3.40.50.150">
    <property type="entry name" value="Vaccinia Virus protein VP39"/>
    <property type="match status" value="1"/>
</dbReference>
<keyword evidence="3" id="KW-0808">Transferase</keyword>
<dbReference type="Gene3D" id="3.40.50.720">
    <property type="entry name" value="NAD(P)-binding Rossmann-like Domain"/>
    <property type="match status" value="1"/>
</dbReference>
<dbReference type="InterPro" id="IPR005299">
    <property type="entry name" value="MeTrfase_7"/>
</dbReference>
<dbReference type="SUPFAM" id="SSF53335">
    <property type="entry name" value="S-adenosyl-L-methionine-dependent methyltransferases"/>
    <property type="match status" value="1"/>
</dbReference>
<evidence type="ECO:0000313" key="7">
    <source>
        <dbReference type="Proteomes" id="UP000834106"/>
    </source>
</evidence>
<evidence type="ECO:0008006" key="8">
    <source>
        <dbReference type="Google" id="ProtNLM"/>
    </source>
</evidence>
<dbReference type="GO" id="GO:0008168">
    <property type="term" value="F:methyltransferase activity"/>
    <property type="evidence" value="ECO:0007669"/>
    <property type="project" value="UniProtKB-KW"/>
</dbReference>
<dbReference type="Proteomes" id="UP000834106">
    <property type="component" value="Chromosome 13"/>
</dbReference>
<gene>
    <name evidence="6" type="ORF">FPE_LOCUS22554</name>
</gene>
<dbReference type="PANTHER" id="PTHR31009">
    <property type="entry name" value="S-ADENOSYL-L-METHIONINE:CARBOXYL METHYLTRANSFERASE FAMILY PROTEIN"/>
    <property type="match status" value="1"/>
</dbReference>
<dbReference type="AlphaFoldDB" id="A0AAD1ZSQ3"/>
<dbReference type="SUPFAM" id="SSF51735">
    <property type="entry name" value="NAD(P)-binding Rossmann-fold domains"/>
    <property type="match status" value="1"/>
</dbReference>
<dbReference type="InterPro" id="IPR029063">
    <property type="entry name" value="SAM-dependent_MTases_sf"/>
</dbReference>
<evidence type="ECO:0000256" key="1">
    <source>
        <dbReference type="ARBA" id="ARBA00007967"/>
    </source>
</evidence>
<dbReference type="GO" id="GO:0032259">
    <property type="term" value="P:methylation"/>
    <property type="evidence" value="ECO:0007669"/>
    <property type="project" value="UniProtKB-KW"/>
</dbReference>
<dbReference type="InterPro" id="IPR042086">
    <property type="entry name" value="MeTrfase_capping"/>
</dbReference>
<evidence type="ECO:0000256" key="5">
    <source>
        <dbReference type="ARBA" id="ARBA00022842"/>
    </source>
</evidence>
<comment type="similarity">
    <text evidence="1">Belongs to the methyltransferase superfamily. Type-7 methyltransferase family.</text>
</comment>
<evidence type="ECO:0000256" key="2">
    <source>
        <dbReference type="ARBA" id="ARBA00022603"/>
    </source>
</evidence>
<name>A0AAD1ZSQ3_9LAMI</name>
<evidence type="ECO:0000256" key="3">
    <source>
        <dbReference type="ARBA" id="ARBA00022679"/>
    </source>
</evidence>
<reference evidence="6" key="1">
    <citation type="submission" date="2023-05" db="EMBL/GenBank/DDBJ databases">
        <authorList>
            <person name="Huff M."/>
        </authorList>
    </citation>
    <scope>NUCLEOTIDE SEQUENCE</scope>
</reference>
<dbReference type="EMBL" id="OU503048">
    <property type="protein sequence ID" value="CAI9775124.1"/>
    <property type="molecule type" value="Genomic_DNA"/>
</dbReference>
<keyword evidence="2" id="KW-0489">Methyltransferase</keyword>
<dbReference type="Gene3D" id="1.10.1200.270">
    <property type="entry name" value="Methyltransferase, alpha-helical capping domain"/>
    <property type="match status" value="1"/>
</dbReference>
<organism evidence="6 7">
    <name type="scientific">Fraxinus pennsylvanica</name>
    <dbReference type="NCBI Taxonomy" id="56036"/>
    <lineage>
        <taxon>Eukaryota</taxon>
        <taxon>Viridiplantae</taxon>
        <taxon>Streptophyta</taxon>
        <taxon>Embryophyta</taxon>
        <taxon>Tracheophyta</taxon>
        <taxon>Spermatophyta</taxon>
        <taxon>Magnoliopsida</taxon>
        <taxon>eudicotyledons</taxon>
        <taxon>Gunneridae</taxon>
        <taxon>Pentapetalae</taxon>
        <taxon>asterids</taxon>
        <taxon>lamiids</taxon>
        <taxon>Lamiales</taxon>
        <taxon>Oleaceae</taxon>
        <taxon>Oleeae</taxon>
        <taxon>Fraxinus</taxon>
    </lineage>
</organism>
<sequence length="571" mass="64104">MSQSYAMLNCYGSCSVSVGRPQWMSTRMTLSSAQESMQVANNNEELRLRATFTVLHKPVEGLYAMNGGDGPHSYAQNSSYQRGVVDVAKPIIQEEITTKLDIEQLSSTSQYHFSIADFGCSTGHNSFPAIHIIIEAIEKKIERERRKFEIPDYQVFFNDQVMNDFNTLFASLPPERQYSAAGVPGPFHDRLLPKASLHFAYSSCALNWLSEVPKAVQDSTSCAWNEGKVHYMGAKKEVFDAYSNQYEKDITSFLNARAIEVVSGGLMALLVPAVPTFDHSETTYTTPTEMALLGSCLMDMANEGTLSKAKVDSFNFPLYFTIPNELKAIIERNNNFSIERMEILNNPGKQRLRSAKERASYLRAVFEGLLVNHLGSGIMDELFERYANKLEESSHFLDPDNEKSIIIFVLLKRTVQEEEEIPIECELIDSDNEVNDDDFHYDKNASKHIESGLHVDPALELDVGGEEEKGSDELDCPTIAYLTSSLLSSPLREMKANAAVIYVPSPFAAQAIMEAKLYLAVCIAEGIPQHDMKTDLILLSYHNVACFKTQWKIDELRSELPNKEHLTCENV</sequence>
<evidence type="ECO:0000313" key="6">
    <source>
        <dbReference type="EMBL" id="CAI9775124.1"/>
    </source>
</evidence>
<keyword evidence="4" id="KW-0479">Metal-binding</keyword>
<accession>A0AAD1ZSQ3</accession>
<evidence type="ECO:0000256" key="4">
    <source>
        <dbReference type="ARBA" id="ARBA00022723"/>
    </source>
</evidence>
<keyword evidence="5" id="KW-0460">Magnesium</keyword>
<protein>
    <recommendedName>
        <fullName evidence="8">S-adenosylmethionine-dependent methyltransferase</fullName>
    </recommendedName>
</protein>
<keyword evidence="7" id="KW-1185">Reference proteome</keyword>
<dbReference type="GO" id="GO:0046872">
    <property type="term" value="F:metal ion binding"/>
    <property type="evidence" value="ECO:0007669"/>
    <property type="project" value="UniProtKB-KW"/>
</dbReference>
<proteinExistence type="inferred from homology"/>
<dbReference type="Pfam" id="PF03492">
    <property type="entry name" value="Methyltransf_7"/>
    <property type="match status" value="1"/>
</dbReference>
<dbReference type="InterPro" id="IPR036291">
    <property type="entry name" value="NAD(P)-bd_dom_sf"/>
</dbReference>